<gene>
    <name evidence="2" type="ORF">A3D71_03080</name>
</gene>
<name>A0A1F6DVI8_9BACT</name>
<evidence type="ECO:0000256" key="1">
    <source>
        <dbReference type="SAM" id="MobiDB-lite"/>
    </source>
</evidence>
<evidence type="ECO:0000313" key="3">
    <source>
        <dbReference type="Proteomes" id="UP000177652"/>
    </source>
</evidence>
<sequence length="107" mass="12237">MKRKRKRVPSSRREPGRSDSTFERVIRAGKAALPEDTTELARQLRVRDFVPNDVEREHLFTVASAVNLVTVVEEVFGPLYTTWLDTDANDRTYDGPEIEAHEDAHAE</sequence>
<dbReference type="AlphaFoldDB" id="A0A1F6DVI8"/>
<feature type="compositionally biased region" description="Basic residues" evidence="1">
    <location>
        <begin position="1"/>
        <end position="10"/>
    </location>
</feature>
<organism evidence="2 3">
    <name type="scientific">Candidatus Kaiserbacteria bacterium RIFCSPHIGHO2_02_FULL_55_20</name>
    <dbReference type="NCBI Taxonomy" id="1798497"/>
    <lineage>
        <taxon>Bacteria</taxon>
        <taxon>Candidatus Kaiseribacteriota</taxon>
    </lineage>
</organism>
<comment type="caution">
    <text evidence="2">The sequence shown here is derived from an EMBL/GenBank/DDBJ whole genome shotgun (WGS) entry which is preliminary data.</text>
</comment>
<evidence type="ECO:0000313" key="2">
    <source>
        <dbReference type="EMBL" id="OGG65441.1"/>
    </source>
</evidence>
<reference evidence="2 3" key="1">
    <citation type="journal article" date="2016" name="Nat. Commun.">
        <title>Thousands of microbial genomes shed light on interconnected biogeochemical processes in an aquifer system.</title>
        <authorList>
            <person name="Anantharaman K."/>
            <person name="Brown C.T."/>
            <person name="Hug L.A."/>
            <person name="Sharon I."/>
            <person name="Castelle C.J."/>
            <person name="Probst A.J."/>
            <person name="Thomas B.C."/>
            <person name="Singh A."/>
            <person name="Wilkins M.J."/>
            <person name="Karaoz U."/>
            <person name="Brodie E.L."/>
            <person name="Williams K.H."/>
            <person name="Hubbard S.S."/>
            <person name="Banfield J.F."/>
        </authorList>
    </citation>
    <scope>NUCLEOTIDE SEQUENCE [LARGE SCALE GENOMIC DNA]</scope>
</reference>
<feature type="region of interest" description="Disordered" evidence="1">
    <location>
        <begin position="87"/>
        <end position="107"/>
    </location>
</feature>
<feature type="compositionally biased region" description="Basic and acidic residues" evidence="1">
    <location>
        <begin position="88"/>
        <end position="107"/>
    </location>
</feature>
<dbReference type="Proteomes" id="UP000177652">
    <property type="component" value="Unassembled WGS sequence"/>
</dbReference>
<feature type="region of interest" description="Disordered" evidence="1">
    <location>
        <begin position="1"/>
        <end position="23"/>
    </location>
</feature>
<proteinExistence type="predicted"/>
<dbReference type="STRING" id="1798497.A3D71_03080"/>
<protein>
    <submittedName>
        <fullName evidence="2">Uncharacterized protein</fullName>
    </submittedName>
</protein>
<dbReference type="EMBL" id="MFLK01000046">
    <property type="protein sequence ID" value="OGG65441.1"/>
    <property type="molecule type" value="Genomic_DNA"/>
</dbReference>
<accession>A0A1F6DVI8</accession>
<feature type="compositionally biased region" description="Basic and acidic residues" evidence="1">
    <location>
        <begin position="11"/>
        <end position="23"/>
    </location>
</feature>